<sequence>METALAVEVMAKWLHPELMEGIEPKATLAEISARFLAVPMAGTYWIDP</sequence>
<reference evidence="2" key="1">
    <citation type="submission" date="2016-10" db="EMBL/GenBank/DDBJ databases">
        <authorList>
            <person name="Varghese N."/>
            <person name="Submissions S."/>
        </authorList>
    </citation>
    <scope>NUCLEOTIDE SEQUENCE [LARGE SCALE GENOMIC DNA]</scope>
    <source>
        <strain evidence="2">BL36</strain>
    </source>
</reference>
<evidence type="ECO:0000313" key="2">
    <source>
        <dbReference type="Proteomes" id="UP000199048"/>
    </source>
</evidence>
<organism evidence="1 2">
    <name type="scientific">Methylobacterium pseudosasicola</name>
    <dbReference type="NCBI Taxonomy" id="582667"/>
    <lineage>
        <taxon>Bacteria</taxon>
        <taxon>Pseudomonadati</taxon>
        <taxon>Pseudomonadota</taxon>
        <taxon>Alphaproteobacteria</taxon>
        <taxon>Hyphomicrobiales</taxon>
        <taxon>Methylobacteriaceae</taxon>
        <taxon>Methylobacterium</taxon>
    </lineage>
</organism>
<accession>A0A1I4VHJ0</accession>
<dbReference type="STRING" id="582667.SAMN05192568_11012"/>
<dbReference type="Proteomes" id="UP000199048">
    <property type="component" value="Unassembled WGS sequence"/>
</dbReference>
<proteinExistence type="predicted"/>
<gene>
    <name evidence="1" type="ORF">SAMN05192568_11012</name>
</gene>
<name>A0A1I4VHJ0_9HYPH</name>
<dbReference type="EMBL" id="FOTK01000101">
    <property type="protein sequence ID" value="SFN00607.1"/>
    <property type="molecule type" value="Genomic_DNA"/>
</dbReference>
<dbReference type="RefSeq" id="WP_167367911.1">
    <property type="nucleotide sequence ID" value="NZ_FOTK01000101.1"/>
</dbReference>
<keyword evidence="2" id="KW-1185">Reference proteome</keyword>
<dbReference type="AlphaFoldDB" id="A0A1I4VHJ0"/>
<evidence type="ECO:0000313" key="1">
    <source>
        <dbReference type="EMBL" id="SFN00607.1"/>
    </source>
</evidence>
<protein>
    <submittedName>
        <fullName evidence="1">Iron complex transport system substrate-binding protein</fullName>
    </submittedName>
</protein>
<dbReference type="Gene3D" id="3.40.50.1980">
    <property type="entry name" value="Nitrogenase molybdenum iron protein domain"/>
    <property type="match status" value="1"/>
</dbReference>